<evidence type="ECO:0000256" key="1">
    <source>
        <dbReference type="SAM" id="MobiDB-lite"/>
    </source>
</evidence>
<dbReference type="SUPFAM" id="SSF52540">
    <property type="entry name" value="P-loop containing nucleoside triphosphate hydrolases"/>
    <property type="match status" value="1"/>
</dbReference>
<dbReference type="Gene3D" id="3.40.50.300">
    <property type="entry name" value="P-loop containing nucleotide triphosphate hydrolases"/>
    <property type="match status" value="1"/>
</dbReference>
<sequence>MAFNLTKFDMSEVSRSPACVAICGKRGSGKSVLIKDILYHLHVARVPRCVCFSATEDANQFFSGFVPDVFVHALNHDTLSNMWQAQKELAMQKAVGQLPPGTDTRLAIILDDCAFDKTVMKSAVLKEIFMNGRHHGVFFIVTLQYLIDLNVSMRSNVDVFFFLKELNLKNQERIYHESCGFLPCFGAFQDLFMASTSNYEAFVVNGRCKSSDAQQIIHYYKADPTLNFRFGPASIWRFHSTVYESATDRYVRMQREQQEPRAVVDSRPSNKGRRGARGGSTIVVRRHE</sequence>
<dbReference type="InterPro" id="IPR027417">
    <property type="entry name" value="P-loop_NTPase"/>
</dbReference>
<protein>
    <submittedName>
        <fullName evidence="2">Uncharacterized protein</fullName>
    </submittedName>
</protein>
<comment type="caution">
    <text evidence="2">The sequence shown here is derived from an EMBL/GenBank/DDBJ whole genome shotgun (WGS) entry which is preliminary data.</text>
</comment>
<feature type="region of interest" description="Disordered" evidence="1">
    <location>
        <begin position="254"/>
        <end position="288"/>
    </location>
</feature>
<evidence type="ECO:0000313" key="3">
    <source>
        <dbReference type="Proteomes" id="UP000664859"/>
    </source>
</evidence>
<dbReference type="EMBL" id="JAFCMP010000223">
    <property type="protein sequence ID" value="KAG5183064.1"/>
    <property type="molecule type" value="Genomic_DNA"/>
</dbReference>
<name>A0A835Z4P3_9STRA</name>
<dbReference type="Proteomes" id="UP000664859">
    <property type="component" value="Unassembled WGS sequence"/>
</dbReference>
<dbReference type="InterPro" id="IPR006758">
    <property type="entry name" value="A32L"/>
</dbReference>
<reference evidence="2" key="1">
    <citation type="submission" date="2021-02" db="EMBL/GenBank/DDBJ databases">
        <title>First Annotated Genome of the Yellow-green Alga Tribonema minus.</title>
        <authorList>
            <person name="Mahan K.M."/>
        </authorList>
    </citation>
    <scope>NUCLEOTIDE SEQUENCE</scope>
    <source>
        <strain evidence="2">UTEX B ZZ1240</strain>
    </source>
</reference>
<dbReference type="AlphaFoldDB" id="A0A835Z4P3"/>
<evidence type="ECO:0000313" key="2">
    <source>
        <dbReference type="EMBL" id="KAG5183064.1"/>
    </source>
</evidence>
<feature type="compositionally biased region" description="Basic and acidic residues" evidence="1">
    <location>
        <begin position="254"/>
        <end position="264"/>
    </location>
</feature>
<gene>
    <name evidence="2" type="ORF">JKP88DRAFT_273035</name>
</gene>
<organism evidence="2 3">
    <name type="scientific">Tribonema minus</name>
    <dbReference type="NCBI Taxonomy" id="303371"/>
    <lineage>
        <taxon>Eukaryota</taxon>
        <taxon>Sar</taxon>
        <taxon>Stramenopiles</taxon>
        <taxon>Ochrophyta</taxon>
        <taxon>PX clade</taxon>
        <taxon>Xanthophyceae</taxon>
        <taxon>Tribonematales</taxon>
        <taxon>Tribonemataceae</taxon>
        <taxon>Tribonema</taxon>
    </lineage>
</organism>
<dbReference type="Pfam" id="PF04665">
    <property type="entry name" value="Pox_A32"/>
    <property type="match status" value="1"/>
</dbReference>
<accession>A0A835Z4P3</accession>
<proteinExistence type="predicted"/>
<dbReference type="OrthoDB" id="5571671at2759"/>
<keyword evidence="3" id="KW-1185">Reference proteome</keyword>